<evidence type="ECO:0000256" key="3">
    <source>
        <dbReference type="ARBA" id="ARBA00012098"/>
    </source>
</evidence>
<dbReference type="NCBIfam" id="TIGR01221">
    <property type="entry name" value="rmlC"/>
    <property type="match status" value="1"/>
</dbReference>
<reference evidence="8" key="2">
    <citation type="journal article" date="2021" name="PeerJ">
        <title>Extensive microbial diversity within the chicken gut microbiome revealed by metagenomics and culture.</title>
        <authorList>
            <person name="Gilroy R."/>
            <person name="Ravi A."/>
            <person name="Getino M."/>
            <person name="Pursley I."/>
            <person name="Horton D.L."/>
            <person name="Alikhan N.F."/>
            <person name="Baker D."/>
            <person name="Gharbi K."/>
            <person name="Hall N."/>
            <person name="Watson M."/>
            <person name="Adriaenssens E.M."/>
            <person name="Foster-Nyarko E."/>
            <person name="Jarju S."/>
            <person name="Secka A."/>
            <person name="Antonio M."/>
            <person name="Oren A."/>
            <person name="Chaudhuri R.R."/>
            <person name="La Ragione R."/>
            <person name="Hildebrand F."/>
            <person name="Pallen M.J."/>
        </authorList>
    </citation>
    <scope>NUCLEOTIDE SEQUENCE</scope>
    <source>
        <strain evidence="8">B2-16538</strain>
    </source>
</reference>
<evidence type="ECO:0000256" key="6">
    <source>
        <dbReference type="PIRSR" id="PIRSR600888-3"/>
    </source>
</evidence>
<dbReference type="SUPFAM" id="SSF51182">
    <property type="entry name" value="RmlC-like cupins"/>
    <property type="match status" value="1"/>
</dbReference>
<dbReference type="EMBL" id="JADILX010000079">
    <property type="protein sequence ID" value="MBO8485748.1"/>
    <property type="molecule type" value="Genomic_DNA"/>
</dbReference>
<comment type="pathway">
    <text evidence="7">Carbohydrate biosynthesis; dTDP-L-rhamnose biosynthesis.</text>
</comment>
<sequence length="198" mass="22410">MEVIRTSLEGVVIIEPRIFPDSRGYFFESFSERDFCRQVRAVRFVQDNESRSSYGVVRGLHFQKPPYAQGKLVRVVKGVVLDVAVDIRRGSPTFGKHVAVELSGDNHRQLFVPRGFAHGFAVLSDDAIFQYKCDNFYAPQSEAALAWDDPDLGIDWRVPAESVLLSDKDRHHCRLKDAGWLFDYGTDYYSDGTGGLTL</sequence>
<accession>A0A9D9NRV4</accession>
<dbReference type="InterPro" id="IPR014710">
    <property type="entry name" value="RmlC-like_jellyroll"/>
</dbReference>
<dbReference type="AlphaFoldDB" id="A0A9D9NRV4"/>
<dbReference type="GO" id="GO:0019305">
    <property type="term" value="P:dTDP-rhamnose biosynthetic process"/>
    <property type="evidence" value="ECO:0007669"/>
    <property type="project" value="UniProtKB-UniRule"/>
</dbReference>
<feature type="site" description="Participates in a stacking interaction with the thymidine ring of dTDP-4-oxo-6-deoxyglucose" evidence="6">
    <location>
        <position position="137"/>
    </location>
</feature>
<comment type="catalytic activity">
    <reaction evidence="1 7">
        <text>dTDP-4-dehydro-6-deoxy-alpha-D-glucose = dTDP-4-dehydro-beta-L-rhamnose</text>
        <dbReference type="Rhea" id="RHEA:16969"/>
        <dbReference type="ChEBI" id="CHEBI:57649"/>
        <dbReference type="ChEBI" id="CHEBI:62830"/>
        <dbReference type="EC" id="5.1.3.13"/>
    </reaction>
</comment>
<feature type="active site" description="Proton acceptor" evidence="5">
    <location>
        <position position="61"/>
    </location>
</feature>
<dbReference type="Proteomes" id="UP000823750">
    <property type="component" value="Unassembled WGS sequence"/>
</dbReference>
<gene>
    <name evidence="8" type="primary">rfbC</name>
    <name evidence="8" type="ORF">IAB78_04925</name>
</gene>
<dbReference type="InterPro" id="IPR011051">
    <property type="entry name" value="RmlC_Cupin_sf"/>
</dbReference>
<evidence type="ECO:0000256" key="2">
    <source>
        <dbReference type="ARBA" id="ARBA00001997"/>
    </source>
</evidence>
<dbReference type="PANTHER" id="PTHR21047:SF2">
    <property type="entry name" value="THYMIDINE DIPHOSPHO-4-KETO-RHAMNOSE 3,5-EPIMERASE"/>
    <property type="match status" value="1"/>
</dbReference>
<dbReference type="CDD" id="cd00438">
    <property type="entry name" value="cupin_RmlC"/>
    <property type="match status" value="1"/>
</dbReference>
<dbReference type="GO" id="GO:0005829">
    <property type="term" value="C:cytosol"/>
    <property type="evidence" value="ECO:0007669"/>
    <property type="project" value="TreeGrafter"/>
</dbReference>
<proteinExistence type="inferred from homology"/>
<evidence type="ECO:0000313" key="9">
    <source>
        <dbReference type="Proteomes" id="UP000823750"/>
    </source>
</evidence>
<comment type="similarity">
    <text evidence="7">Belongs to the dTDP-4-dehydrorhamnose 3,5-epimerase family.</text>
</comment>
<dbReference type="GO" id="GO:0000271">
    <property type="term" value="P:polysaccharide biosynthetic process"/>
    <property type="evidence" value="ECO:0007669"/>
    <property type="project" value="TreeGrafter"/>
</dbReference>
<dbReference type="InterPro" id="IPR000888">
    <property type="entry name" value="RmlC-like"/>
</dbReference>
<dbReference type="Pfam" id="PF00908">
    <property type="entry name" value="dTDP_sugar_isom"/>
    <property type="match status" value="1"/>
</dbReference>
<dbReference type="GO" id="GO:0008830">
    <property type="term" value="F:dTDP-4-dehydrorhamnose 3,5-epimerase activity"/>
    <property type="evidence" value="ECO:0007669"/>
    <property type="project" value="UniProtKB-UniRule"/>
</dbReference>
<protein>
    <recommendedName>
        <fullName evidence="4 7">dTDP-4-dehydrorhamnose 3,5-epimerase</fullName>
        <ecNumber evidence="3 7">5.1.3.13</ecNumber>
    </recommendedName>
    <alternativeName>
        <fullName evidence="7">Thymidine diphospho-4-keto-rhamnose 3,5-epimerase</fullName>
    </alternativeName>
</protein>
<keyword evidence="7 8" id="KW-0413">Isomerase</keyword>
<evidence type="ECO:0000256" key="7">
    <source>
        <dbReference type="RuleBase" id="RU364069"/>
    </source>
</evidence>
<organism evidence="8 9">
    <name type="scientific">Candidatus Cryptobacteroides excrementavium</name>
    <dbReference type="NCBI Taxonomy" id="2840759"/>
    <lineage>
        <taxon>Bacteria</taxon>
        <taxon>Pseudomonadati</taxon>
        <taxon>Bacteroidota</taxon>
        <taxon>Bacteroidia</taxon>
        <taxon>Bacteroidales</taxon>
        <taxon>Candidatus Cryptobacteroides</taxon>
    </lineage>
</organism>
<evidence type="ECO:0000313" key="8">
    <source>
        <dbReference type="EMBL" id="MBO8485748.1"/>
    </source>
</evidence>
<name>A0A9D9NRV4_9BACT</name>
<evidence type="ECO:0000256" key="1">
    <source>
        <dbReference type="ARBA" id="ARBA00001298"/>
    </source>
</evidence>
<evidence type="ECO:0000256" key="5">
    <source>
        <dbReference type="PIRSR" id="PIRSR600888-1"/>
    </source>
</evidence>
<comment type="function">
    <text evidence="2 7">Catalyzes the epimerization of the C3' and C5'positions of dTDP-6-deoxy-D-xylo-4-hexulose, forming dTDP-6-deoxy-L-lyxo-4-hexulose.</text>
</comment>
<comment type="subunit">
    <text evidence="7">Homodimer.</text>
</comment>
<reference evidence="8" key="1">
    <citation type="submission" date="2020-10" db="EMBL/GenBank/DDBJ databases">
        <authorList>
            <person name="Gilroy R."/>
        </authorList>
    </citation>
    <scope>NUCLEOTIDE SEQUENCE</scope>
    <source>
        <strain evidence="8">B2-16538</strain>
    </source>
</reference>
<dbReference type="PANTHER" id="PTHR21047">
    <property type="entry name" value="DTDP-6-DEOXY-D-GLUCOSE-3,5 EPIMERASE"/>
    <property type="match status" value="1"/>
</dbReference>
<dbReference type="EC" id="5.1.3.13" evidence="3 7"/>
<feature type="active site" description="Proton donor" evidence="5">
    <location>
        <position position="131"/>
    </location>
</feature>
<dbReference type="Gene3D" id="2.60.120.10">
    <property type="entry name" value="Jelly Rolls"/>
    <property type="match status" value="1"/>
</dbReference>
<evidence type="ECO:0000256" key="4">
    <source>
        <dbReference type="ARBA" id="ARBA00019595"/>
    </source>
</evidence>
<comment type="caution">
    <text evidence="8">The sequence shown here is derived from an EMBL/GenBank/DDBJ whole genome shotgun (WGS) entry which is preliminary data.</text>
</comment>